<dbReference type="InParanoid" id="A0A0C3BPC3"/>
<keyword evidence="2" id="KW-1185">Reference proteome</keyword>
<dbReference type="EMBL" id="KN833011">
    <property type="protein sequence ID" value="KIM79122.1"/>
    <property type="molecule type" value="Genomic_DNA"/>
</dbReference>
<dbReference type="Proteomes" id="UP000054166">
    <property type="component" value="Unassembled WGS sequence"/>
</dbReference>
<accession>A0A0C3BPC3</accession>
<organism evidence="1 2">
    <name type="scientific">Piloderma croceum (strain F 1598)</name>
    <dbReference type="NCBI Taxonomy" id="765440"/>
    <lineage>
        <taxon>Eukaryota</taxon>
        <taxon>Fungi</taxon>
        <taxon>Dikarya</taxon>
        <taxon>Basidiomycota</taxon>
        <taxon>Agaricomycotina</taxon>
        <taxon>Agaricomycetes</taxon>
        <taxon>Agaricomycetidae</taxon>
        <taxon>Atheliales</taxon>
        <taxon>Atheliaceae</taxon>
        <taxon>Piloderma</taxon>
    </lineage>
</organism>
<name>A0A0C3BPC3_PILCF</name>
<reference evidence="2" key="2">
    <citation type="submission" date="2015-01" db="EMBL/GenBank/DDBJ databases">
        <title>Evolutionary Origins and Diversification of the Mycorrhizal Mutualists.</title>
        <authorList>
            <consortium name="DOE Joint Genome Institute"/>
            <consortium name="Mycorrhizal Genomics Consortium"/>
            <person name="Kohler A."/>
            <person name="Kuo A."/>
            <person name="Nagy L.G."/>
            <person name="Floudas D."/>
            <person name="Copeland A."/>
            <person name="Barry K.W."/>
            <person name="Cichocki N."/>
            <person name="Veneault-Fourrey C."/>
            <person name="LaButti K."/>
            <person name="Lindquist E.A."/>
            <person name="Lipzen A."/>
            <person name="Lundell T."/>
            <person name="Morin E."/>
            <person name="Murat C."/>
            <person name="Riley R."/>
            <person name="Ohm R."/>
            <person name="Sun H."/>
            <person name="Tunlid A."/>
            <person name="Henrissat B."/>
            <person name="Grigoriev I.V."/>
            <person name="Hibbett D.S."/>
            <person name="Martin F."/>
        </authorList>
    </citation>
    <scope>NUCLEOTIDE SEQUENCE [LARGE SCALE GENOMIC DNA]</scope>
    <source>
        <strain evidence="2">F 1598</strain>
    </source>
</reference>
<proteinExistence type="predicted"/>
<dbReference type="HOGENOM" id="CLU_3033211_0_0_1"/>
<sequence length="55" mass="6778">MDNRLTRFLDWKTVTHTVCVRAALPVMIHIFISHHYSYKDCRFIYEISTQYMRIR</sequence>
<evidence type="ECO:0000313" key="1">
    <source>
        <dbReference type="EMBL" id="KIM79122.1"/>
    </source>
</evidence>
<evidence type="ECO:0000313" key="2">
    <source>
        <dbReference type="Proteomes" id="UP000054166"/>
    </source>
</evidence>
<dbReference type="AlphaFoldDB" id="A0A0C3BPC3"/>
<reference evidence="1 2" key="1">
    <citation type="submission" date="2014-04" db="EMBL/GenBank/DDBJ databases">
        <authorList>
            <consortium name="DOE Joint Genome Institute"/>
            <person name="Kuo A."/>
            <person name="Tarkka M."/>
            <person name="Buscot F."/>
            <person name="Kohler A."/>
            <person name="Nagy L.G."/>
            <person name="Floudas D."/>
            <person name="Copeland A."/>
            <person name="Barry K.W."/>
            <person name="Cichocki N."/>
            <person name="Veneault-Fourrey C."/>
            <person name="LaButti K."/>
            <person name="Lindquist E.A."/>
            <person name="Lipzen A."/>
            <person name="Lundell T."/>
            <person name="Morin E."/>
            <person name="Murat C."/>
            <person name="Sun H."/>
            <person name="Tunlid A."/>
            <person name="Henrissat B."/>
            <person name="Grigoriev I.V."/>
            <person name="Hibbett D.S."/>
            <person name="Martin F."/>
            <person name="Nordberg H.P."/>
            <person name="Cantor M.N."/>
            <person name="Hua S.X."/>
        </authorList>
    </citation>
    <scope>NUCLEOTIDE SEQUENCE [LARGE SCALE GENOMIC DNA]</scope>
    <source>
        <strain evidence="1 2">F 1598</strain>
    </source>
</reference>
<gene>
    <name evidence="1" type="ORF">PILCRDRAFT_568250</name>
</gene>
<protein>
    <submittedName>
        <fullName evidence="1">Uncharacterized protein</fullName>
    </submittedName>
</protein>